<dbReference type="GO" id="GO:0003697">
    <property type="term" value="F:single-stranded DNA binding"/>
    <property type="evidence" value="ECO:0007669"/>
    <property type="project" value="TreeGrafter"/>
</dbReference>
<dbReference type="FunFam" id="1.20.5.5270:FF:000001">
    <property type="entry name" value="Lon protease homolog, mitochondrial"/>
    <property type="match status" value="1"/>
</dbReference>
<dbReference type="GO" id="GO:0051131">
    <property type="term" value="P:chaperone-mediated protein complex assembly"/>
    <property type="evidence" value="ECO:0007669"/>
    <property type="project" value="UniProtKB-UniRule"/>
</dbReference>
<dbReference type="InterPro" id="IPR014721">
    <property type="entry name" value="Ribsml_uS5_D2-typ_fold_subgr"/>
</dbReference>
<evidence type="ECO:0000259" key="14">
    <source>
        <dbReference type="PROSITE" id="PS51787"/>
    </source>
</evidence>
<dbReference type="InterPro" id="IPR027503">
    <property type="entry name" value="Lonm_euk"/>
</dbReference>
<feature type="compositionally biased region" description="Basic and acidic residues" evidence="12">
    <location>
        <begin position="92"/>
        <end position="101"/>
    </location>
</feature>
<dbReference type="GO" id="GO:0004176">
    <property type="term" value="F:ATP-dependent peptidase activity"/>
    <property type="evidence" value="ECO:0007669"/>
    <property type="project" value="UniProtKB-UniRule"/>
</dbReference>
<dbReference type="InterPro" id="IPR020568">
    <property type="entry name" value="Ribosomal_Su5_D2-typ_SF"/>
</dbReference>
<feature type="region of interest" description="Disordered" evidence="12">
    <location>
        <begin position="1191"/>
        <end position="1220"/>
    </location>
</feature>
<keyword evidence="5 10" id="KW-0720">Serine protease</keyword>
<dbReference type="PROSITE" id="PS51786">
    <property type="entry name" value="LON_PROTEOLYTIC"/>
    <property type="match status" value="1"/>
</dbReference>
<dbReference type="GO" id="GO:0016887">
    <property type="term" value="F:ATP hydrolysis activity"/>
    <property type="evidence" value="ECO:0007669"/>
    <property type="project" value="UniProtKB-UniRule"/>
</dbReference>
<dbReference type="Pfam" id="PF00004">
    <property type="entry name" value="AAA"/>
    <property type="match status" value="1"/>
</dbReference>
<comment type="similarity">
    <text evidence="10 11">Belongs to the peptidase S16 family.</text>
</comment>
<dbReference type="Gene3D" id="1.20.5.5270">
    <property type="match status" value="1"/>
</dbReference>
<dbReference type="Pfam" id="PF05362">
    <property type="entry name" value="Lon_C"/>
    <property type="match status" value="1"/>
</dbReference>
<dbReference type="GO" id="GO:0034599">
    <property type="term" value="P:cellular response to oxidative stress"/>
    <property type="evidence" value="ECO:0007669"/>
    <property type="project" value="UniProtKB-UniRule"/>
</dbReference>
<dbReference type="NCBIfam" id="TIGR00763">
    <property type="entry name" value="lon"/>
    <property type="match status" value="1"/>
</dbReference>
<name>W3VJU3_MOEAP</name>
<evidence type="ECO:0000313" key="16">
    <source>
        <dbReference type="Proteomes" id="UP000019462"/>
    </source>
</evidence>
<dbReference type="InterPro" id="IPR027417">
    <property type="entry name" value="P-loop_NTPase"/>
</dbReference>
<dbReference type="AlphaFoldDB" id="W3VJU3"/>
<keyword evidence="7 10" id="KW-0238">DNA-binding</keyword>
<evidence type="ECO:0000256" key="11">
    <source>
        <dbReference type="PROSITE-ProRule" id="PRU01122"/>
    </source>
</evidence>
<keyword evidence="8 10" id="KW-0496">Mitochondrion</keyword>
<dbReference type="FunFam" id="3.40.50.300:FF:000021">
    <property type="entry name" value="Lon protease homolog"/>
    <property type="match status" value="1"/>
</dbReference>
<feature type="compositionally biased region" description="Gly residues" evidence="12">
    <location>
        <begin position="149"/>
        <end position="162"/>
    </location>
</feature>
<dbReference type="GO" id="GO:0005524">
    <property type="term" value="F:ATP binding"/>
    <property type="evidence" value="ECO:0007669"/>
    <property type="project" value="UniProtKB-UniRule"/>
</dbReference>
<comment type="catalytic activity">
    <reaction evidence="9 10">
        <text>Hydrolysis of proteins in presence of ATP.</text>
        <dbReference type="EC" id="3.4.21.53"/>
    </reaction>
</comment>
<dbReference type="EC" id="3.4.21.53" evidence="10"/>
<feature type="domain" description="Lon proteolytic" evidence="13">
    <location>
        <begin position="992"/>
        <end position="1179"/>
    </location>
</feature>
<evidence type="ECO:0000256" key="10">
    <source>
        <dbReference type="HAMAP-Rule" id="MF_03120"/>
    </source>
</evidence>
<dbReference type="InterPro" id="IPR046336">
    <property type="entry name" value="Lon_prtase_N_sf"/>
</dbReference>
<feature type="region of interest" description="Disordered" evidence="12">
    <location>
        <begin position="360"/>
        <end position="394"/>
    </location>
</feature>
<dbReference type="PROSITE" id="PS51787">
    <property type="entry name" value="LON_N"/>
    <property type="match status" value="1"/>
</dbReference>
<feature type="compositionally biased region" description="Low complexity" evidence="12">
    <location>
        <begin position="911"/>
        <end position="927"/>
    </location>
</feature>
<evidence type="ECO:0000256" key="1">
    <source>
        <dbReference type="ARBA" id="ARBA00004305"/>
    </source>
</evidence>
<dbReference type="HAMAP" id="MF_03120">
    <property type="entry name" value="lonm_euk"/>
    <property type="match status" value="1"/>
</dbReference>
<feature type="binding site" evidence="10">
    <location>
        <begin position="661"/>
        <end position="668"/>
    </location>
    <ligand>
        <name>ATP</name>
        <dbReference type="ChEBI" id="CHEBI:30616"/>
    </ligand>
</feature>
<feature type="active site" evidence="10 11">
    <location>
        <position position="1127"/>
    </location>
</feature>
<dbReference type="Pfam" id="PF22667">
    <property type="entry name" value="Lon_lid"/>
    <property type="match status" value="1"/>
</dbReference>
<dbReference type="InterPro" id="IPR027065">
    <property type="entry name" value="Lon_Prtase"/>
</dbReference>
<reference evidence="15 16" key="1">
    <citation type="journal article" date="2014" name="Genome Announc.">
        <title>Genome sequence of the basidiomycetous fungus Pseudozyma aphidis DSM70725, an efficient producer of biosurfactant mannosylerythritol lipids.</title>
        <authorList>
            <person name="Lorenz S."/>
            <person name="Guenther M."/>
            <person name="Grumaz C."/>
            <person name="Rupp S."/>
            <person name="Zibek S."/>
            <person name="Sohn K."/>
        </authorList>
    </citation>
    <scope>NUCLEOTIDE SEQUENCE [LARGE SCALE GENOMIC DNA]</scope>
    <source>
        <strain evidence="16">ATCC 32657 / CBS 517.83 / DSM 70725 / JCM 10318 / NBRC 10182 / NRRL Y-7954 / St-0401</strain>
    </source>
</reference>
<dbReference type="SMART" id="SM00464">
    <property type="entry name" value="LON"/>
    <property type="match status" value="1"/>
</dbReference>
<dbReference type="InterPro" id="IPR004815">
    <property type="entry name" value="Lon_bac/euk-typ"/>
</dbReference>
<evidence type="ECO:0000256" key="2">
    <source>
        <dbReference type="ARBA" id="ARBA00022670"/>
    </source>
</evidence>
<evidence type="ECO:0000256" key="12">
    <source>
        <dbReference type="SAM" id="MobiDB-lite"/>
    </source>
</evidence>
<evidence type="ECO:0000256" key="5">
    <source>
        <dbReference type="ARBA" id="ARBA00022825"/>
    </source>
</evidence>
<dbReference type="FunFam" id="1.10.8.60:FF:000184">
    <property type="entry name" value="Lon protease homolog, mitochondrial"/>
    <property type="match status" value="1"/>
</dbReference>
<dbReference type="PRINTS" id="PR00830">
    <property type="entry name" value="ENDOLAPTASE"/>
</dbReference>
<feature type="compositionally biased region" description="Basic and acidic residues" evidence="12">
    <location>
        <begin position="928"/>
        <end position="944"/>
    </location>
</feature>
<proteinExistence type="inferred from homology"/>
<dbReference type="GO" id="GO:0043565">
    <property type="term" value="F:sequence-specific DNA binding"/>
    <property type="evidence" value="ECO:0007669"/>
    <property type="project" value="UniProtKB-UniRule"/>
</dbReference>
<evidence type="ECO:0000259" key="13">
    <source>
        <dbReference type="PROSITE" id="PS51786"/>
    </source>
</evidence>
<dbReference type="OrthoDB" id="2411602at2759"/>
<feature type="region of interest" description="Disordered" evidence="12">
    <location>
        <begin position="875"/>
        <end position="960"/>
    </location>
</feature>
<organism evidence="15 16">
    <name type="scientific">Moesziomyces aphidis</name>
    <name type="common">Pseudozyma aphidis</name>
    <dbReference type="NCBI Taxonomy" id="84754"/>
    <lineage>
        <taxon>Eukaryota</taxon>
        <taxon>Fungi</taxon>
        <taxon>Dikarya</taxon>
        <taxon>Basidiomycota</taxon>
        <taxon>Ustilaginomycotina</taxon>
        <taxon>Ustilaginomycetes</taxon>
        <taxon>Ustilaginales</taxon>
        <taxon>Ustilaginaceae</taxon>
        <taxon>Moesziomyces</taxon>
    </lineage>
</organism>
<evidence type="ECO:0000256" key="9">
    <source>
        <dbReference type="ARBA" id="ARBA00050665"/>
    </source>
</evidence>
<evidence type="ECO:0000256" key="4">
    <source>
        <dbReference type="ARBA" id="ARBA00022801"/>
    </source>
</evidence>
<keyword evidence="2 10" id="KW-0645">Protease</keyword>
<dbReference type="InterPro" id="IPR003111">
    <property type="entry name" value="Lon_prtase_N"/>
</dbReference>
<dbReference type="SUPFAM" id="SSF88697">
    <property type="entry name" value="PUA domain-like"/>
    <property type="match status" value="1"/>
</dbReference>
<dbReference type="InterPro" id="IPR003959">
    <property type="entry name" value="ATPase_AAA_core"/>
</dbReference>
<dbReference type="HOGENOM" id="CLU_004109_1_0_1"/>
<dbReference type="CDD" id="cd19500">
    <property type="entry name" value="RecA-like_Lon"/>
    <property type="match status" value="1"/>
</dbReference>
<dbReference type="InterPro" id="IPR015947">
    <property type="entry name" value="PUA-like_sf"/>
</dbReference>
<dbReference type="SMART" id="SM00382">
    <property type="entry name" value="AAA"/>
    <property type="match status" value="1"/>
</dbReference>
<dbReference type="GO" id="GO:0007005">
    <property type="term" value="P:mitochondrion organization"/>
    <property type="evidence" value="ECO:0007669"/>
    <property type="project" value="TreeGrafter"/>
</dbReference>
<dbReference type="EMBL" id="AWNI01000022">
    <property type="protein sequence ID" value="ETS61082.1"/>
    <property type="molecule type" value="Genomic_DNA"/>
</dbReference>
<sequence>MIPSQRYAAGSATRWRTSAVNAATMNSRRIVSLSSNLARAAPGPSALHLAAPRIGKSIDAAASTALRTVPARSLFTSPTHRLPRSRKLEKMLEDGEEHQNEENEIDEDDQHNKQAEQTGAKAESSGSSSGARSATGGAAASGSASGSGSAAGGSSSGSGNGSGSNSLARSTVPSVYPQVLALPITRRPLFPGFYKAVVIKNQAVCAAIKESLKRGQPYIGAFLLKDEAEDADVITDLSKVHKVGVFAQVTSVFPVQGGGQSGGAKKGKDGENAEEEEGITAVLYPHRRIRIDELITPTGQTIPSPPPGTEGAGPANPVSDEAANEAVKAASIAKVHDIQQEARDDGVLPEVNDASAAHLQQNAPPAPPKPSDAESQPEGDAADAQDMPSHSTPFQTSFLQDYAVSLVNVTNLAAAPYDKRNDQYIRAVMSELISVFKDIATLNPLFRDQIANFSISQGAGNVFEEPEKLADFAAAVSTGEVSELQAVLEALDVRERLQKALVVLKKELMNAQLQSKISKDVESKIQKRQREYYLMEQLKGIKKELGIESDGKDKMIEKFREKAAELRMPEAVRKVFDEELNKLQTLEPAASEFNVTRGYLDWLTSIPWGVHSPENYSISNATSVLDEDHYGLKDVKDRILEFLAVGKLKGTVEGKIICLVGPPGVGKTSIGKSIARAVERQFFRFSVGGLSDVAEIKGHRRTYVGAMPGKAIQALKKVGTENPLILIDEVDKIGRGHNGDPSSALLEMLDPEQNGSFLDHYMDVPVDLSRVLFVCTANTLDTIPQPLLDRMEVMEVSSYTADEKRHIARGYLGPQAKEASGLQDANIVLPDETIDFLIKHHARESGVRGLRKLLEKVYRKIAFDIVKEHGESVFPEPKEGELASAKTELASASATQSATPPNVDGQAADGASAPSAFPEPSASTSEAPDSKPLQDGKVPGKDAAPEPPAKVTTEKRQPMAVPKEVKVEITIDSLRKYLGPPVYHKDRLYTSAMPAGVSTGLGYLGNGSGSLMPIETTIMPGKGSLQLTGKLGDVIKESASIALSWMKTNAFDLGIVKDAKDSLLENKDVHLHMPEGAIGKEGPSAGVAFTVSLTSLLTNRSVAPTLAMTGEVSLRGMVLPVGGLKEKLLAAHRAGITKVILPAQNQPNVEADVPKAVLDDLEVHYVNNVWSALNHAFGEGPWSAKAKEMEELERKEAITSEQPKQKIMQDDGASQDQPVN</sequence>
<dbReference type="PANTHER" id="PTHR43718">
    <property type="entry name" value="LON PROTEASE"/>
    <property type="match status" value="1"/>
</dbReference>
<evidence type="ECO:0000256" key="8">
    <source>
        <dbReference type="ARBA" id="ARBA00023128"/>
    </source>
</evidence>
<dbReference type="Proteomes" id="UP000019462">
    <property type="component" value="Unassembled WGS sequence"/>
</dbReference>
<feature type="region of interest" description="Disordered" evidence="12">
    <location>
        <begin position="92"/>
        <end position="169"/>
    </location>
</feature>
<feature type="compositionally biased region" description="Basic and acidic residues" evidence="12">
    <location>
        <begin position="1191"/>
        <end position="1209"/>
    </location>
</feature>
<gene>
    <name evidence="10" type="primary">PIM1</name>
    <name evidence="15" type="ORF">PaG_05024</name>
</gene>
<dbReference type="Pfam" id="PF02190">
    <property type="entry name" value="LON_substr_bdg"/>
    <property type="match status" value="1"/>
</dbReference>
<evidence type="ECO:0000256" key="3">
    <source>
        <dbReference type="ARBA" id="ARBA00022741"/>
    </source>
</evidence>
<dbReference type="GO" id="GO:0004252">
    <property type="term" value="F:serine-type endopeptidase activity"/>
    <property type="evidence" value="ECO:0007669"/>
    <property type="project" value="UniProtKB-UniRule"/>
</dbReference>
<feature type="compositionally biased region" description="Low complexity" evidence="12">
    <location>
        <begin position="119"/>
        <end position="148"/>
    </location>
</feature>
<feature type="domain" description="Lon N-terminal" evidence="14">
    <location>
        <begin position="179"/>
        <end position="508"/>
    </location>
</feature>
<keyword evidence="6 10" id="KW-0067">ATP-binding</keyword>
<dbReference type="SUPFAM" id="SSF54211">
    <property type="entry name" value="Ribosomal protein S5 domain 2-like"/>
    <property type="match status" value="1"/>
</dbReference>
<comment type="subcellular location">
    <subcellularLocation>
        <location evidence="1 10">Mitochondrion matrix</location>
    </subcellularLocation>
</comment>
<feature type="region of interest" description="Disordered" evidence="12">
    <location>
        <begin position="257"/>
        <end position="279"/>
    </location>
</feature>
<dbReference type="InterPro" id="IPR054594">
    <property type="entry name" value="Lon_lid"/>
</dbReference>
<comment type="subunit">
    <text evidence="10">Homohexamer or homoheptamer. Organized in a ring with a central cavity.</text>
</comment>
<keyword evidence="3 10" id="KW-0547">Nucleotide-binding</keyword>
<feature type="compositionally biased region" description="Low complexity" evidence="12">
    <location>
        <begin position="890"/>
        <end position="899"/>
    </location>
</feature>
<dbReference type="Gene3D" id="1.20.58.1480">
    <property type="match status" value="1"/>
</dbReference>
<dbReference type="Gene3D" id="3.30.230.10">
    <property type="match status" value="1"/>
</dbReference>
<dbReference type="SUPFAM" id="SSF52540">
    <property type="entry name" value="P-loop containing nucleoside triphosphate hydrolases"/>
    <property type="match status" value="1"/>
</dbReference>
<keyword evidence="16" id="KW-1185">Reference proteome</keyword>
<dbReference type="InterPro" id="IPR003593">
    <property type="entry name" value="AAA+_ATPase"/>
</dbReference>
<accession>W3VJU3</accession>
<feature type="region of interest" description="Disordered" evidence="12">
    <location>
        <begin position="297"/>
        <end position="327"/>
    </location>
</feature>
<dbReference type="GO" id="GO:0070407">
    <property type="term" value="P:oxidation-dependent protein catabolic process"/>
    <property type="evidence" value="ECO:0007669"/>
    <property type="project" value="UniProtKB-UniRule"/>
</dbReference>
<keyword evidence="4 10" id="KW-0378">Hydrolase</keyword>
<evidence type="ECO:0000256" key="7">
    <source>
        <dbReference type="ARBA" id="ARBA00023125"/>
    </source>
</evidence>
<comment type="function">
    <text evidence="10">ATP-dependent serine protease that mediates the selective degradation of misfolded, unassembled or oxidatively damaged polypeptides as well as certain short-lived regulatory proteins in the mitochondrial matrix. May also have a chaperone function in the assembly of inner membrane protein complexes. Participates in the regulation of mitochondrial gene expression and in the maintenance of the integrity of the mitochondrial genome. Binds to mitochondrial DNA in a site-specific manner.</text>
</comment>
<protein>
    <recommendedName>
        <fullName evidence="10">Lon protease homolog, mitochondrial</fullName>
        <ecNumber evidence="10">3.4.21.53</ecNumber>
    </recommendedName>
</protein>
<comment type="caution">
    <text evidence="15">The sequence shown here is derived from an EMBL/GenBank/DDBJ whole genome shotgun (WGS) entry which is preliminary data.</text>
</comment>
<dbReference type="Gene3D" id="2.30.130.40">
    <property type="entry name" value="LON domain-like"/>
    <property type="match status" value="1"/>
</dbReference>
<evidence type="ECO:0000256" key="6">
    <source>
        <dbReference type="ARBA" id="ARBA00022840"/>
    </source>
</evidence>
<evidence type="ECO:0000313" key="15">
    <source>
        <dbReference type="EMBL" id="ETS61082.1"/>
    </source>
</evidence>
<dbReference type="FunFam" id="1.20.58.1480:FF:000003">
    <property type="entry name" value="Lon protease homolog, mitochondrial"/>
    <property type="match status" value="1"/>
</dbReference>
<dbReference type="InterPro" id="IPR008269">
    <property type="entry name" value="Lon_proteolytic"/>
</dbReference>
<dbReference type="Gene3D" id="1.10.8.60">
    <property type="match status" value="1"/>
</dbReference>
<dbReference type="GO" id="GO:0006515">
    <property type="term" value="P:protein quality control for misfolded or incompletely synthesized proteins"/>
    <property type="evidence" value="ECO:0007669"/>
    <property type="project" value="UniProtKB-UniRule"/>
</dbReference>
<dbReference type="Gene3D" id="3.40.50.300">
    <property type="entry name" value="P-loop containing nucleotide triphosphate hydrolases"/>
    <property type="match status" value="1"/>
</dbReference>
<dbReference type="GO" id="GO:0005759">
    <property type="term" value="C:mitochondrial matrix"/>
    <property type="evidence" value="ECO:0007669"/>
    <property type="project" value="UniProtKB-SubCell"/>
</dbReference>
<feature type="active site" evidence="10 11">
    <location>
        <position position="1084"/>
    </location>
</feature>
<dbReference type="FunFam" id="3.30.230.10:FF:000019">
    <property type="entry name" value="Lon protease homolog 2, peroxisomal"/>
    <property type="match status" value="1"/>
</dbReference>
<dbReference type="PANTHER" id="PTHR43718:SF2">
    <property type="entry name" value="LON PROTEASE HOMOLOG, MITOCHONDRIAL"/>
    <property type="match status" value="1"/>
</dbReference>